<feature type="region of interest" description="Disordered" evidence="1">
    <location>
        <begin position="1"/>
        <end position="51"/>
    </location>
</feature>
<name>A0A0A9G0Y4_ARUDO</name>
<evidence type="ECO:0000256" key="1">
    <source>
        <dbReference type="SAM" id="MobiDB-lite"/>
    </source>
</evidence>
<reference evidence="2" key="2">
    <citation type="journal article" date="2015" name="Data Brief">
        <title>Shoot transcriptome of the giant reed, Arundo donax.</title>
        <authorList>
            <person name="Barrero R.A."/>
            <person name="Guerrero F.D."/>
            <person name="Moolhuijzen P."/>
            <person name="Goolsby J.A."/>
            <person name="Tidwell J."/>
            <person name="Bellgard S.E."/>
            <person name="Bellgard M.I."/>
        </authorList>
    </citation>
    <scope>NUCLEOTIDE SEQUENCE</scope>
    <source>
        <tissue evidence="2">Shoot tissue taken approximately 20 cm above the soil surface</tissue>
    </source>
</reference>
<feature type="compositionally biased region" description="Low complexity" evidence="1">
    <location>
        <begin position="15"/>
        <end position="51"/>
    </location>
</feature>
<dbReference type="EMBL" id="GBRH01180797">
    <property type="protein sequence ID" value="JAE17099.1"/>
    <property type="molecule type" value="Transcribed_RNA"/>
</dbReference>
<sequence length="51" mass="5451">MLSVRSSANHHRSHPAASRRTSASATRAPRWWRPGPPAACSASASRRTASP</sequence>
<proteinExistence type="predicted"/>
<accession>A0A0A9G0Y4</accession>
<organism evidence="2">
    <name type="scientific">Arundo donax</name>
    <name type="common">Giant reed</name>
    <name type="synonym">Donax arundinaceus</name>
    <dbReference type="NCBI Taxonomy" id="35708"/>
    <lineage>
        <taxon>Eukaryota</taxon>
        <taxon>Viridiplantae</taxon>
        <taxon>Streptophyta</taxon>
        <taxon>Embryophyta</taxon>
        <taxon>Tracheophyta</taxon>
        <taxon>Spermatophyta</taxon>
        <taxon>Magnoliopsida</taxon>
        <taxon>Liliopsida</taxon>
        <taxon>Poales</taxon>
        <taxon>Poaceae</taxon>
        <taxon>PACMAD clade</taxon>
        <taxon>Arundinoideae</taxon>
        <taxon>Arundineae</taxon>
        <taxon>Arundo</taxon>
    </lineage>
</organism>
<reference evidence="2" key="1">
    <citation type="submission" date="2014-09" db="EMBL/GenBank/DDBJ databases">
        <authorList>
            <person name="Magalhaes I.L.F."/>
            <person name="Oliveira U."/>
            <person name="Santos F.R."/>
            <person name="Vidigal T.H.D.A."/>
            <person name="Brescovit A.D."/>
            <person name="Santos A.J."/>
        </authorList>
    </citation>
    <scope>NUCLEOTIDE SEQUENCE</scope>
    <source>
        <tissue evidence="2">Shoot tissue taken approximately 20 cm above the soil surface</tissue>
    </source>
</reference>
<dbReference type="AlphaFoldDB" id="A0A0A9G0Y4"/>
<evidence type="ECO:0000313" key="2">
    <source>
        <dbReference type="EMBL" id="JAE17099.1"/>
    </source>
</evidence>
<protein>
    <submittedName>
        <fullName evidence="2">Uncharacterized protein</fullName>
    </submittedName>
</protein>